<feature type="region of interest" description="Disordered" evidence="1">
    <location>
        <begin position="162"/>
        <end position="190"/>
    </location>
</feature>
<accession>A0A427XRZ1</accession>
<feature type="compositionally biased region" description="Low complexity" evidence="1">
    <location>
        <begin position="508"/>
        <end position="523"/>
    </location>
</feature>
<feature type="region of interest" description="Disordered" evidence="1">
    <location>
        <begin position="356"/>
        <end position="391"/>
    </location>
</feature>
<feature type="region of interest" description="Disordered" evidence="1">
    <location>
        <begin position="211"/>
        <end position="264"/>
    </location>
</feature>
<organism evidence="2 3">
    <name type="scientific">Saitozyma podzolica</name>
    <dbReference type="NCBI Taxonomy" id="1890683"/>
    <lineage>
        <taxon>Eukaryota</taxon>
        <taxon>Fungi</taxon>
        <taxon>Dikarya</taxon>
        <taxon>Basidiomycota</taxon>
        <taxon>Agaricomycotina</taxon>
        <taxon>Tremellomycetes</taxon>
        <taxon>Tremellales</taxon>
        <taxon>Trimorphomycetaceae</taxon>
        <taxon>Saitozyma</taxon>
    </lineage>
</organism>
<dbReference type="AlphaFoldDB" id="A0A427XRZ1"/>
<protein>
    <submittedName>
        <fullName evidence="2">Uncharacterized protein</fullName>
    </submittedName>
</protein>
<keyword evidence="3" id="KW-1185">Reference proteome</keyword>
<proteinExistence type="predicted"/>
<evidence type="ECO:0000256" key="1">
    <source>
        <dbReference type="SAM" id="MobiDB-lite"/>
    </source>
</evidence>
<name>A0A427XRZ1_9TREE</name>
<feature type="compositionally biased region" description="Low complexity" evidence="1">
    <location>
        <begin position="162"/>
        <end position="181"/>
    </location>
</feature>
<feature type="compositionally biased region" description="Low complexity" evidence="1">
    <location>
        <begin position="333"/>
        <end position="342"/>
    </location>
</feature>
<sequence length="595" mass="63538">MPSLADALSSLSQHSSQIHHFSSQNHRPAGPFTQSFLYAETVPHLIRDAHESESRLFKFIGEVDNAAGGAAKRVEKREGVVTPLRELRRRKEGNGMGDDGQGGRDGKDEVEVMLRTAIKLVDDYRPMPRARAHIAQLIEAHHRQLERIDELERLIAEATNPSDSFRADASSSADSGSVSSSQNRPKLSPDEAIRAEEASLRALEASVSKLRRAKAGSGSGPNDIDNDTITSPGGSGPLRSPSVPTQNTVGGVGGYPAQTPGKTPTRVQMVTNSLVNGTGATPHRPRPTIDRFSPLRFLTTPRAPVGAPSGLRSVSRPQGRVGLFAGRSLSRSTTTPRGAPATPAQEVLLAQDPNRNHDQEQDQQMPEEHEEQEEQEQEDQEDQEDRDEAEHFGEDETIRLAARIHVEATNIALAPQRLEQTDEDFAPTATGAGTESSGPQELGAATVEGVQIGLEDVRAAVNKIWSTLGEMMRQGVPDGQVVEPTVESTVRHLNRISQSDLPPPPSPSSASTLSSLPSAPSTKAPPINKETILVAHLCLLLLRTASASAPASASASSDVDADPVMGVGMNDVKEQLGSTAKARGWDGAAELGTKI</sequence>
<dbReference type="OrthoDB" id="3262547at2759"/>
<comment type="caution">
    <text evidence="2">The sequence shown here is derived from an EMBL/GenBank/DDBJ whole genome shotgun (WGS) entry which is preliminary data.</text>
</comment>
<dbReference type="Proteomes" id="UP000279259">
    <property type="component" value="Unassembled WGS sequence"/>
</dbReference>
<evidence type="ECO:0000313" key="2">
    <source>
        <dbReference type="EMBL" id="RSH81606.1"/>
    </source>
</evidence>
<evidence type="ECO:0000313" key="3">
    <source>
        <dbReference type="Proteomes" id="UP000279259"/>
    </source>
</evidence>
<reference evidence="2 3" key="1">
    <citation type="submission" date="2018-11" db="EMBL/GenBank/DDBJ databases">
        <title>Genome sequence of Saitozyma podzolica DSM 27192.</title>
        <authorList>
            <person name="Aliyu H."/>
            <person name="Gorte O."/>
            <person name="Ochsenreither K."/>
        </authorList>
    </citation>
    <scope>NUCLEOTIDE SEQUENCE [LARGE SCALE GENOMIC DNA]</scope>
    <source>
        <strain evidence="2 3">DSM 27192</strain>
    </source>
</reference>
<feature type="region of interest" description="Disordered" evidence="1">
    <location>
        <begin position="300"/>
        <end position="342"/>
    </location>
</feature>
<feature type="compositionally biased region" description="Acidic residues" evidence="1">
    <location>
        <begin position="368"/>
        <end position="387"/>
    </location>
</feature>
<feature type="region of interest" description="Disordered" evidence="1">
    <location>
        <begin position="495"/>
        <end position="523"/>
    </location>
</feature>
<dbReference type="STRING" id="1890683.A0A427XRZ1"/>
<dbReference type="EMBL" id="RSCD01000029">
    <property type="protein sequence ID" value="RSH81606.1"/>
    <property type="molecule type" value="Genomic_DNA"/>
</dbReference>
<gene>
    <name evidence="2" type="ORF">EHS25_006228</name>
</gene>